<dbReference type="AlphaFoldDB" id="A0A381VM48"/>
<evidence type="ECO:0000313" key="1">
    <source>
        <dbReference type="EMBL" id="SVA41362.1"/>
    </source>
</evidence>
<sequence>MDPSVIWEPTADGDYLLEIEDTSNSGGPTGIYRVEIVSPKNVIHTALVSRANDWMECPRTSSLAVPQGNRWTVNVSILPGQGNTYRGELNIIANGLPAGVRSVSPRVPSGAKLWPVQFVADQSASLKGALVTLEVVPIDSSHRLKSRSQQNIPFINHPGGDAWRTVRLNRFVLGVTEPAPFTIDVTPPSVPLVRGGELAILVKVTRREGFNQPVQFRCDWRPPGIGFPPTQVIPSGQNEAFLRISAQERAPLGILPIVVVASTVREDFNDYVGTGHVRVSSAIVNLTIAEPYVELTSQPESIRRGQRKQFVWTVRHKRPFEGEARVKLIGLPKGVHLINPLPLLTKHLKEISFQVEATNEALLGRVAGLSCEVVVETEGQEILQRTGSGTLRIDPKL</sequence>
<protein>
    <submittedName>
        <fullName evidence="1">Uncharacterized protein</fullName>
    </submittedName>
</protein>
<name>A0A381VM48_9ZZZZ</name>
<dbReference type="EMBL" id="UINC01009218">
    <property type="protein sequence ID" value="SVA41362.1"/>
    <property type="molecule type" value="Genomic_DNA"/>
</dbReference>
<reference evidence="1" key="1">
    <citation type="submission" date="2018-05" db="EMBL/GenBank/DDBJ databases">
        <authorList>
            <person name="Lanie J.A."/>
            <person name="Ng W.-L."/>
            <person name="Kazmierczak K.M."/>
            <person name="Andrzejewski T.M."/>
            <person name="Davidsen T.M."/>
            <person name="Wayne K.J."/>
            <person name="Tettelin H."/>
            <person name="Glass J.I."/>
            <person name="Rusch D."/>
            <person name="Podicherti R."/>
            <person name="Tsui H.-C.T."/>
            <person name="Winkler M.E."/>
        </authorList>
    </citation>
    <scope>NUCLEOTIDE SEQUENCE</scope>
</reference>
<accession>A0A381VM48</accession>
<gene>
    <name evidence="1" type="ORF">METZ01_LOCUS94216</name>
</gene>
<organism evidence="1">
    <name type="scientific">marine metagenome</name>
    <dbReference type="NCBI Taxonomy" id="408172"/>
    <lineage>
        <taxon>unclassified sequences</taxon>
        <taxon>metagenomes</taxon>
        <taxon>ecological metagenomes</taxon>
    </lineage>
</organism>
<proteinExistence type="predicted"/>